<proteinExistence type="predicted"/>
<keyword evidence="2" id="KW-1185">Reference proteome</keyword>
<organism evidence="1 2">
    <name type="scientific">Alkalihalophilus pseudofirmus (strain ATCC BAA-2126 / JCM 17055 / OF4)</name>
    <name type="common">Bacillus pseudofirmus</name>
    <dbReference type="NCBI Taxonomy" id="398511"/>
    <lineage>
        <taxon>Bacteria</taxon>
        <taxon>Bacillati</taxon>
        <taxon>Bacillota</taxon>
        <taxon>Bacilli</taxon>
        <taxon>Bacillales</taxon>
        <taxon>Bacillaceae</taxon>
        <taxon>Alkalihalophilus</taxon>
    </lineage>
</organism>
<dbReference type="KEGG" id="bpf:BpOF4_08085"/>
<dbReference type="AlphaFoldDB" id="D3FQX9"/>
<name>D3FQX9_ALKPO</name>
<protein>
    <submittedName>
        <fullName evidence="1">Uncharacterized protein</fullName>
    </submittedName>
</protein>
<evidence type="ECO:0000313" key="2">
    <source>
        <dbReference type="Proteomes" id="UP000001544"/>
    </source>
</evidence>
<accession>D3FQX9</accession>
<dbReference type="STRING" id="398511.BpOF4_08085"/>
<evidence type="ECO:0000313" key="1">
    <source>
        <dbReference type="EMBL" id="ADC49675.1"/>
    </source>
</evidence>
<reference evidence="1 2" key="1">
    <citation type="journal article" date="2011" name="Environ. Microbiol.">
        <title>Genome of alkaliphilic Bacillus pseudofirmus OF4 reveals adaptations that support the ability to grow in an external pH range from 7.5 to 11.4.</title>
        <authorList>
            <person name="Janto B."/>
            <person name="Ahmed A."/>
            <person name="Ito M."/>
            <person name="Liu J."/>
            <person name="Hicks D.B."/>
            <person name="Pagni S."/>
            <person name="Fackelmayer O.J."/>
            <person name="Smith T.A."/>
            <person name="Earl J."/>
            <person name="Elbourne L.D."/>
            <person name="Hassan K."/>
            <person name="Paulsen I.T."/>
            <person name="Kolsto A.B."/>
            <person name="Tourasse N.J."/>
            <person name="Ehrlich G.D."/>
            <person name="Boissy R."/>
            <person name="Ivey D.M."/>
            <person name="Li G."/>
            <person name="Xue Y."/>
            <person name="Ma Y."/>
            <person name="Hu F.Z."/>
            <person name="Krulwich T.A."/>
        </authorList>
    </citation>
    <scope>NUCLEOTIDE SEQUENCE [LARGE SCALE GENOMIC DNA]</scope>
    <source>
        <strain evidence="2">ATCC BAA-2126 / JCM 17055 / OF4</strain>
    </source>
</reference>
<sequence length="46" mass="4989">MRGFRGSLRQRLFIAPDEQLFASAESGIVPALLFIALVDGRGDLLA</sequence>
<gene>
    <name evidence="1" type="ordered locus">BpOF4_08085</name>
</gene>
<dbReference type="EMBL" id="CP001878">
    <property type="protein sequence ID" value="ADC49675.1"/>
    <property type="molecule type" value="Genomic_DNA"/>
</dbReference>
<dbReference type="HOGENOM" id="CLU_3180314_0_0_9"/>
<dbReference type="Proteomes" id="UP000001544">
    <property type="component" value="Chromosome"/>
</dbReference>